<comment type="similarity">
    <text evidence="1">Belongs to the Gfo/Idh/MocA family.</text>
</comment>
<dbReference type="SUPFAM" id="SSF55347">
    <property type="entry name" value="Glyceraldehyde-3-phosphate dehydrogenase-like, C-terminal domain"/>
    <property type="match status" value="1"/>
</dbReference>
<dbReference type="AlphaFoldDB" id="A0A4U8Q189"/>
<evidence type="ECO:0000313" key="7">
    <source>
        <dbReference type="Proteomes" id="UP000306509"/>
    </source>
</evidence>
<feature type="domain" description="Gfo/Idh/MocA-like oxidoreductase N-terminal" evidence="4">
    <location>
        <begin position="28"/>
        <end position="144"/>
    </location>
</feature>
<sequence>MEKKIQENHTADSGNSASRLAAGKGSRMRMAILGAGAIAHKMAATITKMEMVEAYAIAARDAKRAQSFAEQYGFTKAYGSYEEMLSDKEVDLVYIATPHSHHYEHIRLCLAHQKHVLCEKSFTVNARQAREVLQMAEEKGLLLTEAIWTRYMPSRKMVNDIIDSGVIGKAVSLTGNLGYALKSVTRMVEPSLAGGALLDVGVYMVNFAMMVFGNKISKVTSSAVMSEKGVDYSDSITMIFEGGEIAVMHSSMLGALNRRASIFGEKGYIEITNVNNIEHIRVFDENYRELADYTPPEQNTGYEYEVEACRRAIQEGRTQCSEMPHEETIRVLEIMDDMRRSWGYQIPGEN</sequence>
<accession>A0A4U8Q189</accession>
<evidence type="ECO:0000256" key="1">
    <source>
        <dbReference type="ARBA" id="ARBA00010928"/>
    </source>
</evidence>
<dbReference type="Gene3D" id="3.40.50.720">
    <property type="entry name" value="NAD(P)-binding Rossmann-like Domain"/>
    <property type="match status" value="1"/>
</dbReference>
<organism evidence="6 7">
    <name type="scientific">Robinsoniella peoriensis</name>
    <dbReference type="NCBI Taxonomy" id="180332"/>
    <lineage>
        <taxon>Bacteria</taxon>
        <taxon>Bacillati</taxon>
        <taxon>Bacillota</taxon>
        <taxon>Clostridia</taxon>
        <taxon>Lachnospirales</taxon>
        <taxon>Lachnospiraceae</taxon>
        <taxon>Robinsoniella</taxon>
    </lineage>
</organism>
<gene>
    <name evidence="6" type="primary">ycjS_2</name>
    <name evidence="6" type="ORF">DSM106044_05267</name>
</gene>
<comment type="caution">
    <text evidence="6">The sequence shown here is derived from an EMBL/GenBank/DDBJ whole genome shotgun (WGS) entry which is preliminary data.</text>
</comment>
<feature type="domain" description="GFO/IDH/MocA-like oxidoreductase" evidence="5">
    <location>
        <begin position="158"/>
        <end position="270"/>
    </location>
</feature>
<dbReference type="Gene3D" id="3.30.360.10">
    <property type="entry name" value="Dihydrodipicolinate Reductase, domain 2"/>
    <property type="match status" value="1"/>
</dbReference>
<dbReference type="InterPro" id="IPR036291">
    <property type="entry name" value="NAD(P)-bd_dom_sf"/>
</dbReference>
<dbReference type="GO" id="GO:0016491">
    <property type="term" value="F:oxidoreductase activity"/>
    <property type="evidence" value="ECO:0007669"/>
    <property type="project" value="UniProtKB-KW"/>
</dbReference>
<dbReference type="GO" id="GO:0000166">
    <property type="term" value="F:nucleotide binding"/>
    <property type="evidence" value="ECO:0007669"/>
    <property type="project" value="InterPro"/>
</dbReference>
<dbReference type="PANTHER" id="PTHR22604:SF105">
    <property type="entry name" value="TRANS-1,2-DIHYDROBENZENE-1,2-DIOL DEHYDROGENASE"/>
    <property type="match status" value="1"/>
</dbReference>
<dbReference type="EC" id="1.-.-.-" evidence="6"/>
<dbReference type="InterPro" id="IPR050984">
    <property type="entry name" value="Gfo/Idh/MocA_domain"/>
</dbReference>
<keyword evidence="7" id="KW-1185">Reference proteome</keyword>
<dbReference type="InterPro" id="IPR000683">
    <property type="entry name" value="Gfo/Idh/MocA-like_OxRdtase_N"/>
</dbReference>
<dbReference type="Proteomes" id="UP000306509">
    <property type="component" value="Unassembled WGS sequence"/>
</dbReference>
<evidence type="ECO:0000256" key="2">
    <source>
        <dbReference type="ARBA" id="ARBA00023002"/>
    </source>
</evidence>
<dbReference type="STRING" id="180332.GCA_000797495_01641"/>
<evidence type="ECO:0000313" key="6">
    <source>
        <dbReference type="EMBL" id="TLC97903.1"/>
    </source>
</evidence>
<dbReference type="InterPro" id="IPR055170">
    <property type="entry name" value="GFO_IDH_MocA-like_dom"/>
</dbReference>
<dbReference type="SUPFAM" id="SSF51735">
    <property type="entry name" value="NAD(P)-binding Rossmann-fold domains"/>
    <property type="match status" value="1"/>
</dbReference>
<evidence type="ECO:0000256" key="3">
    <source>
        <dbReference type="SAM" id="MobiDB-lite"/>
    </source>
</evidence>
<protein>
    <submittedName>
        <fullName evidence="6">Putative oxidoreductase YcjS</fullName>
        <ecNumber evidence="6">1.-.-.-</ecNumber>
    </submittedName>
</protein>
<reference evidence="6 7" key="1">
    <citation type="journal article" date="2019" name="Anaerobe">
        <title>Detection of Robinsoniella peoriensis in multiple bone samples of a trauma patient.</title>
        <authorList>
            <person name="Schrottner P."/>
            <person name="Hartwich K."/>
            <person name="Bunk B."/>
            <person name="Schober I."/>
            <person name="Helbig S."/>
            <person name="Rudolph W.W."/>
            <person name="Gunzer F."/>
        </authorList>
    </citation>
    <scope>NUCLEOTIDE SEQUENCE [LARGE SCALE GENOMIC DNA]</scope>
    <source>
        <strain evidence="6 7">DSM 106044</strain>
    </source>
</reference>
<feature type="region of interest" description="Disordered" evidence="3">
    <location>
        <begin position="1"/>
        <end position="22"/>
    </location>
</feature>
<name>A0A4U8Q189_9FIRM</name>
<dbReference type="Pfam" id="PF01408">
    <property type="entry name" value="GFO_IDH_MocA"/>
    <property type="match status" value="1"/>
</dbReference>
<evidence type="ECO:0000259" key="4">
    <source>
        <dbReference type="Pfam" id="PF01408"/>
    </source>
</evidence>
<feature type="compositionally biased region" description="Basic and acidic residues" evidence="3">
    <location>
        <begin position="1"/>
        <end position="10"/>
    </location>
</feature>
<dbReference type="PANTHER" id="PTHR22604">
    <property type="entry name" value="OXIDOREDUCTASES"/>
    <property type="match status" value="1"/>
</dbReference>
<proteinExistence type="inferred from homology"/>
<keyword evidence="2 6" id="KW-0560">Oxidoreductase</keyword>
<dbReference type="Pfam" id="PF22725">
    <property type="entry name" value="GFO_IDH_MocA_C3"/>
    <property type="match status" value="1"/>
</dbReference>
<evidence type="ECO:0000259" key="5">
    <source>
        <dbReference type="Pfam" id="PF22725"/>
    </source>
</evidence>
<dbReference type="EMBL" id="QGQD01000107">
    <property type="protein sequence ID" value="TLC97903.1"/>
    <property type="molecule type" value="Genomic_DNA"/>
</dbReference>